<dbReference type="EC" id="2.7.13.3" evidence="2"/>
<dbReference type="InterPro" id="IPR036097">
    <property type="entry name" value="HisK_dim/P_sf"/>
</dbReference>
<dbReference type="GO" id="GO:0006355">
    <property type="term" value="P:regulation of DNA-templated transcription"/>
    <property type="evidence" value="ECO:0007669"/>
    <property type="project" value="InterPro"/>
</dbReference>
<dbReference type="InterPro" id="IPR003594">
    <property type="entry name" value="HATPase_dom"/>
</dbReference>
<keyword evidence="6" id="KW-0902">Two-component regulatory system</keyword>
<dbReference type="FunFam" id="1.10.287.130:FF:000001">
    <property type="entry name" value="Two-component sensor histidine kinase"/>
    <property type="match status" value="1"/>
</dbReference>
<dbReference type="Gene3D" id="3.30.450.20">
    <property type="entry name" value="PAS domain"/>
    <property type="match status" value="2"/>
</dbReference>
<dbReference type="PANTHER" id="PTHR45569:SF1">
    <property type="entry name" value="SENSOR PROTEIN KDPD"/>
    <property type="match status" value="1"/>
</dbReference>
<evidence type="ECO:0000256" key="3">
    <source>
        <dbReference type="ARBA" id="ARBA00022553"/>
    </source>
</evidence>
<feature type="coiled-coil region" evidence="8">
    <location>
        <begin position="2041"/>
        <end position="2068"/>
    </location>
</feature>
<dbReference type="Gene3D" id="3.30.450.40">
    <property type="match status" value="14"/>
</dbReference>
<evidence type="ECO:0000256" key="7">
    <source>
        <dbReference type="ARBA" id="ARBA00023136"/>
    </source>
</evidence>
<dbReference type="Pfam" id="PF13492">
    <property type="entry name" value="GAF_3"/>
    <property type="match status" value="1"/>
</dbReference>
<dbReference type="Pfam" id="PF02518">
    <property type="entry name" value="HATPase_c"/>
    <property type="match status" value="1"/>
</dbReference>
<dbReference type="Pfam" id="PF00989">
    <property type="entry name" value="PAS"/>
    <property type="match status" value="1"/>
</dbReference>
<dbReference type="SUPFAM" id="SSF55781">
    <property type="entry name" value="GAF domain-like"/>
    <property type="match status" value="14"/>
</dbReference>
<dbReference type="Pfam" id="PF08448">
    <property type="entry name" value="PAS_4"/>
    <property type="match status" value="1"/>
</dbReference>
<dbReference type="SUPFAM" id="SSF55874">
    <property type="entry name" value="ATPase domain of HSP90 chaperone/DNA topoisomerase II/histidine kinase"/>
    <property type="match status" value="1"/>
</dbReference>
<keyword evidence="5" id="KW-0418">Kinase</keyword>
<feature type="domain" description="Histidine kinase" evidence="9">
    <location>
        <begin position="2907"/>
        <end position="3129"/>
    </location>
</feature>
<evidence type="ECO:0000259" key="10">
    <source>
        <dbReference type="PROSITE" id="PS50112"/>
    </source>
</evidence>
<dbReference type="InterPro" id="IPR013767">
    <property type="entry name" value="PAS_fold"/>
</dbReference>
<dbReference type="InterPro" id="IPR005467">
    <property type="entry name" value="His_kinase_dom"/>
</dbReference>
<dbReference type="InterPro" id="IPR004358">
    <property type="entry name" value="Sig_transdc_His_kin-like_C"/>
</dbReference>
<dbReference type="GO" id="GO:0000155">
    <property type="term" value="F:phosphorelay sensor kinase activity"/>
    <property type="evidence" value="ECO:0007669"/>
    <property type="project" value="InterPro"/>
</dbReference>
<comment type="catalytic activity">
    <reaction evidence="1">
        <text>ATP + protein L-histidine = ADP + protein N-phospho-L-histidine.</text>
        <dbReference type="EC" id="2.7.13.3"/>
    </reaction>
</comment>
<keyword evidence="4" id="KW-0808">Transferase</keyword>
<dbReference type="NCBIfam" id="TIGR00229">
    <property type="entry name" value="sensory_box"/>
    <property type="match status" value="1"/>
</dbReference>
<evidence type="ECO:0000313" key="11">
    <source>
        <dbReference type="EMBL" id="PJF43012.1"/>
    </source>
</evidence>
<evidence type="ECO:0000256" key="5">
    <source>
        <dbReference type="ARBA" id="ARBA00022777"/>
    </source>
</evidence>
<dbReference type="PRINTS" id="PR00344">
    <property type="entry name" value="BCTRLSENSOR"/>
</dbReference>
<dbReference type="GO" id="GO:0005886">
    <property type="term" value="C:plasma membrane"/>
    <property type="evidence" value="ECO:0007669"/>
    <property type="project" value="TreeGrafter"/>
</dbReference>
<dbReference type="InterPro" id="IPR013656">
    <property type="entry name" value="PAS_4"/>
</dbReference>
<dbReference type="EMBL" id="PGTL01000005">
    <property type="protein sequence ID" value="PJF43012.1"/>
    <property type="molecule type" value="Genomic_DNA"/>
</dbReference>
<dbReference type="InterPro" id="IPR035965">
    <property type="entry name" value="PAS-like_dom_sf"/>
</dbReference>
<dbReference type="SUPFAM" id="SSF47384">
    <property type="entry name" value="Homodimeric domain of signal transducing histidine kinase"/>
    <property type="match status" value="1"/>
</dbReference>
<protein>
    <recommendedName>
        <fullName evidence="2">histidine kinase</fullName>
        <ecNumber evidence="2">2.7.13.3</ecNumber>
    </recommendedName>
</protein>
<proteinExistence type="predicted"/>
<evidence type="ECO:0000256" key="6">
    <source>
        <dbReference type="ARBA" id="ARBA00023012"/>
    </source>
</evidence>
<feature type="domain" description="PAS" evidence="10">
    <location>
        <begin position="2774"/>
        <end position="2818"/>
    </location>
</feature>
<dbReference type="PANTHER" id="PTHR45569">
    <property type="entry name" value="SENSOR PROTEIN KDPD"/>
    <property type="match status" value="1"/>
</dbReference>
<sequence length="3137" mass="347421">MDGLVLLLFLFGFSLFGTVFMLARLRLERQAQAENLPETVVQVNLLDNDAAVLVAQGRGKLVYANARAQAWFGLSGGEPDLELLLEYVQPAETFLELFSKEGNASFRIGTRRVEASSHYVPHNGVPQMVVVMRELTSPNAGRETLDPTRALILVSDAVKLLSSTIPLSEALNEVLRLVQDVIPFDIAEINLWDSALQILTPYSRHGERAYFEALDAIDGHYGLTDSCGGWLVRYRQPLLVPDLRLRPDVRPKIPSYGLQSFVGVPLMVGDRLIGTLELASRNRIAFDHEDMALLQILAGQLAIAIENVRLQQTQSERAAELNGLQQIASVMTSVRDPRQMYAQLSSRIALLADVEMCGVLLESPEQQALIAQPPFYGVPESIVAMYRISIAEGSIGAVLYQTREWWYSNAVLSDEIVREAGLKSLAEAVGVHTTALVQMRVGNRRFGVIQVANKRDGKGFTENDMRLLSVFASQAAIVVENARLYDEEHRRSEELGGLQQVSQAIGVLRSADEMYGYLNEQIAKLMNCQMCGILLYDPSLGQLVSHPPFYGVDDDKIRHYRIPITPGTNFYRIYNESDYWISNDLRADPMLRDSGLDKLATLVGVRQTMMVPLIIGGRRLGVVQVSNRLDGVEFTEEHARVLSIIAAQAAMIIENARLYREMRERTDESEGLRRIAEIAASNLPLEEIIPAVVRETAAMFGCEICTVGVLDDQSSALVVLPEYTVGLTGLREPVIFDTYRPGFQNSVALSQRPFLSNNLRADSRLLPAYREIAERFGFNSAAQVPLSVQDRSFGELTIASRGTREFTEDDLHLLQTIGVQLAAAVDRQKLYQVTDADLRQRIREMDALTRISNEQNSTTEFERIITVIRNEIQRTLVIPFVSIAFFEPRERWSAPNAPAIRVRYGQARALPALAPIEQAAFERREPIFVADYSAVSLAAEPPEMRSAIAAPITYSGEIVGMLHLATPELERLSAQTLDFVKTIISQIAISIGNEERYRDQLDRAELLKQRTEQLNQLFEIGRMVNSGEPIEDVLEVVAHAISETIGFDIVMISLVDRRMQGTRRIAQSGLPLQKWEEARRVSVPLNRLEQLFKPDFRISNSYFIPAEQQNRQQLDISFVEVTPSETPRTGPNAWRPEDLLLVPLRSADGELIGVISVDEPRNGLRPNLRTIEALETFAYQAAFAIENYNLLRAYEAEAEATRRERDRLEQLYLATNEMQRAPDVPTRLAVIAESIRALGWGRVAVTLRDENFEPLETALAGFTPEEAEKFKRHLLPGAVWAQRIADPELRNYRVGSAYYLRYSDPWVTENKLIAGVVGTNEEGAFSEVATLRLPALSPRPSEQWHPLDTLYLPLYGLDRSRLIGIITLDSPADGLAPTESSLRPIELFSAQAAASLENVRLYQDIARAAQQETRINELMETVTSTLDLDEIIAGVANGFQQMIAFTRMNIALLREDNASFEVRRATITPRGEVRVNPVPSLPVENTALGLAVSEPMPKLYDLTDPEQVAGFDDLRLWRDLGERTALVVPMIAGGRAIGAIHMGSELSQAFGFREQLEFVSRIANLTAVALENAQLLRQTIDRERFSVALSRVGQSVNAMLNMNQILDTICAEALDILNVDGVYVWLVEGDQQIGVIGRGLNAEQFSGLRLALSDSTLPSARAIQTLQPVTLNAIDQADPLYAAEIGLGLPISTLLSVPLLREQQAIGALTFIKTDPKPPFTGNDIEKATAFAIQASVAIQNAQLYQETLGLTSFNQAIIQSIQQGIIVVDKALTIRTVNAFMQRTFGWDAQAASGQPLFAYRPALEPILAAPLAQMLQTGEPQSLLDIRLPDVADARIGNYYLYPLQEGDAISGSVILVEDVTERAALEEDVARRAAQLATLTEISGQLTTVLELEALTQLVFEQLARILEFDRATLWLRRGGKLVIQAARGFGDDAALIGIEADIADSDLFREIASRGQVLNIPDIREDSRFPMSLEQPTRSWLGVSLVSRGSLIGLLVLEKYDVAFFTPTMEQLALTYANQVAVAFENAQLFQRQRQIAGETEALYREAAARAQELDQQAKRLSLLYRVSNALTQTLDLEDIFDVALRELQEMLGTDHGIAYIFDLQEQVAKPIIEQPRNVEPPDRRDQLPLEGQPLIAEARLTLLPIAIADARHDARAPIVPSSLANQRVLSQTLVPLTLGGQCIGVMIFSAVSHAIAFRPDQLEVAQTIASQTAIAIQNANLLEQSFARTRELETLFEATQSISATLDFEQVLRNIAIQMIVAVQADGCKISTWHPDSRALIVNHEQLALQNVPVDAPETYYDLADYPTLERALQTRQTILLRASDAHLSEAERAMLSRRNAAYLLALPMIVREQAIGLIVLEIHDPLRTFSGTEVRLARTLAAQAAVAIENASLQRETAAKLQELFNLSQLSTALAATIEEEEVFEIARQRFPDLVTAESFLVAVISPDQTQITYPIALRNGEQLALPPQPMSRDEVAFVMASRSTQRLIGDEVARVLGEYASALGFAETRAFIGVPLIASDQVMGALIAADSQNAQAFTLNDQRVLETVGSQLATALQNARLFAQARRFAAELERAVQERTQELQRERDALNFLYSLTAELTSSLNVEVTLGRALQKLVEAVGADMGAILSIDNLSDSLVVRAQVNMPYREGEAMGYTQHEGLAGWVIQAKQPVIIADVQQDYRWVRLSEADSEPRAAIVALLEASEEVQGVIMLFSRTPNRFSANQLPSVMAAATQIANALNNADLYALIREQAERLGAMVRREQVDSTKNLAIVESIADGVMVANQDGDITQFNSAAERILGLPRQQVIGSHISALSGLYTAVGGQNWLEAVQQWTADPTSHKPGDELRAEITLESGKVVSVILSPVNMGDQFLGTVSVFRDITREIEVDRMKTEFVATVSHELRTPMTSIKGYADLLLLGAAGPLNEAQARYLSTIKTNADKLSILVNELLDISRIDRGVVKLNLQAVNFEEVLEMTKRHLAERIRNERKAMTVETDVPPDLPLLYADFDKLAQIMTHLANNAFNYTRPEGRITIRARAEGDSVVISVQDTGVGIPPEKQASIWQRFFRDEDERLVIESSGAGLGLPIAREYVQMHKGEIWLESQVGVGSTFYVRLPAFSAADDESEE</sequence>
<keyword evidence="8" id="KW-0175">Coiled coil</keyword>
<evidence type="ECO:0000256" key="1">
    <source>
        <dbReference type="ARBA" id="ARBA00000085"/>
    </source>
</evidence>
<dbReference type="SUPFAM" id="SSF55785">
    <property type="entry name" value="PYP-like sensor domain (PAS domain)"/>
    <property type="match status" value="2"/>
</dbReference>
<keyword evidence="7" id="KW-0472">Membrane</keyword>
<dbReference type="InterPro" id="IPR003018">
    <property type="entry name" value="GAF"/>
</dbReference>
<dbReference type="InterPro" id="IPR052023">
    <property type="entry name" value="Histidine_kinase_KdpD"/>
</dbReference>
<dbReference type="PROSITE" id="PS50109">
    <property type="entry name" value="HIS_KIN"/>
    <property type="match status" value="1"/>
</dbReference>
<dbReference type="PROSITE" id="PS50112">
    <property type="entry name" value="PAS"/>
    <property type="match status" value="1"/>
</dbReference>
<dbReference type="Gene3D" id="3.30.565.10">
    <property type="entry name" value="Histidine kinase-like ATPase, C-terminal domain"/>
    <property type="match status" value="1"/>
</dbReference>
<evidence type="ECO:0000256" key="8">
    <source>
        <dbReference type="SAM" id="Coils"/>
    </source>
</evidence>
<keyword evidence="3" id="KW-0597">Phosphoprotein</keyword>
<dbReference type="FunFam" id="3.30.565.10:FF:000006">
    <property type="entry name" value="Sensor histidine kinase WalK"/>
    <property type="match status" value="1"/>
</dbReference>
<dbReference type="SMART" id="SM00388">
    <property type="entry name" value="HisKA"/>
    <property type="match status" value="1"/>
</dbReference>
<evidence type="ECO:0000256" key="4">
    <source>
        <dbReference type="ARBA" id="ARBA00022679"/>
    </source>
</evidence>
<dbReference type="Gene3D" id="1.10.287.130">
    <property type="match status" value="1"/>
</dbReference>
<name>A0A2M8PZP2_9CHLR</name>
<dbReference type="Pfam" id="PF01590">
    <property type="entry name" value="GAF"/>
    <property type="match status" value="6"/>
</dbReference>
<gene>
    <name evidence="11" type="ORF">CUN50_01805</name>
</gene>
<reference evidence="11 12" key="1">
    <citation type="submission" date="2017-11" db="EMBL/GenBank/DDBJ databases">
        <title>Evolution of Phototrophy in the Chloroflexi Phylum Driven by Horizontal Gene Transfer.</title>
        <authorList>
            <person name="Ward L.M."/>
            <person name="Hemp J."/>
            <person name="Shih P.M."/>
            <person name="Mcglynn S.E."/>
            <person name="Fischer W."/>
        </authorList>
    </citation>
    <scope>NUCLEOTIDE SEQUENCE [LARGE SCALE GENOMIC DNA]</scope>
    <source>
        <strain evidence="11">CP1_1M</strain>
    </source>
</reference>
<dbReference type="Proteomes" id="UP000228947">
    <property type="component" value="Unassembled WGS sequence"/>
</dbReference>
<evidence type="ECO:0000256" key="2">
    <source>
        <dbReference type="ARBA" id="ARBA00012438"/>
    </source>
</evidence>
<dbReference type="InterPro" id="IPR029016">
    <property type="entry name" value="GAF-like_dom_sf"/>
</dbReference>
<dbReference type="InterPro" id="IPR003661">
    <property type="entry name" value="HisK_dim/P_dom"/>
</dbReference>
<dbReference type="InterPro" id="IPR036890">
    <property type="entry name" value="HATPase_C_sf"/>
</dbReference>
<accession>A0A2M8PZP2</accession>
<dbReference type="InterPro" id="IPR000014">
    <property type="entry name" value="PAS"/>
</dbReference>
<organism evidence="11 12">
    <name type="scientific">Candidatus Thermofonsia Clade 1 bacterium</name>
    <dbReference type="NCBI Taxonomy" id="2364210"/>
    <lineage>
        <taxon>Bacteria</taxon>
        <taxon>Bacillati</taxon>
        <taxon>Chloroflexota</taxon>
        <taxon>Candidatus Thermofontia</taxon>
        <taxon>Candidatus Thermofonsia Clade 1</taxon>
    </lineage>
</organism>
<dbReference type="SMART" id="SM00091">
    <property type="entry name" value="PAS"/>
    <property type="match status" value="3"/>
</dbReference>
<comment type="caution">
    <text evidence="11">The sequence shown here is derived from an EMBL/GenBank/DDBJ whole genome shotgun (WGS) entry which is preliminary data.</text>
</comment>
<dbReference type="SMART" id="SM00065">
    <property type="entry name" value="GAF"/>
    <property type="match status" value="13"/>
</dbReference>
<dbReference type="SMART" id="SM00387">
    <property type="entry name" value="HATPase_c"/>
    <property type="match status" value="1"/>
</dbReference>
<dbReference type="Pfam" id="PF13185">
    <property type="entry name" value="GAF_2"/>
    <property type="match status" value="6"/>
</dbReference>
<dbReference type="CDD" id="cd00130">
    <property type="entry name" value="PAS"/>
    <property type="match status" value="1"/>
</dbReference>
<dbReference type="CDD" id="cd00082">
    <property type="entry name" value="HisKA"/>
    <property type="match status" value="1"/>
</dbReference>
<evidence type="ECO:0000313" key="12">
    <source>
        <dbReference type="Proteomes" id="UP000228947"/>
    </source>
</evidence>
<dbReference type="Pfam" id="PF00512">
    <property type="entry name" value="HisKA"/>
    <property type="match status" value="1"/>
</dbReference>
<evidence type="ECO:0000259" key="9">
    <source>
        <dbReference type="PROSITE" id="PS50109"/>
    </source>
</evidence>